<dbReference type="AlphaFoldDB" id="A0A917HU39"/>
<evidence type="ECO:0008006" key="3">
    <source>
        <dbReference type="Google" id="ProtNLM"/>
    </source>
</evidence>
<sequence length="137" mass="15454">MKISLVHVLVVVLTMALFTGCYDRGIVDEKDFDYSLPKVENLAYTEQGNLVKLTWGIPADISPAFRRPLEVSIQKVENGIYREIIIVGVEGTSRDIEIDPSKTYRFVVKLAGYLTDEARETGKPDRVYSEGQVIEIE</sequence>
<proteinExistence type="predicted"/>
<dbReference type="EMBL" id="BMER01000002">
    <property type="protein sequence ID" value="GGG90647.1"/>
    <property type="molecule type" value="Genomic_DNA"/>
</dbReference>
<dbReference type="PROSITE" id="PS51257">
    <property type="entry name" value="PROKAR_LIPOPROTEIN"/>
    <property type="match status" value="1"/>
</dbReference>
<name>A0A917HU39_9SPHI</name>
<dbReference type="Pfam" id="PF16303">
    <property type="entry name" value="DUF4945"/>
    <property type="match status" value="1"/>
</dbReference>
<organism evidence="1 2">
    <name type="scientific">Parapedobacter pyrenivorans</name>
    <dbReference type="NCBI Taxonomy" id="1305674"/>
    <lineage>
        <taxon>Bacteria</taxon>
        <taxon>Pseudomonadati</taxon>
        <taxon>Bacteroidota</taxon>
        <taxon>Sphingobacteriia</taxon>
        <taxon>Sphingobacteriales</taxon>
        <taxon>Sphingobacteriaceae</taxon>
        <taxon>Parapedobacter</taxon>
    </lineage>
</organism>
<gene>
    <name evidence="1" type="ORF">GCM10007415_26510</name>
</gene>
<keyword evidence="2" id="KW-1185">Reference proteome</keyword>
<dbReference type="RefSeq" id="WP_229738747.1">
    <property type="nucleotide sequence ID" value="NZ_BMER01000002.1"/>
</dbReference>
<reference evidence="1" key="2">
    <citation type="submission" date="2020-09" db="EMBL/GenBank/DDBJ databases">
        <authorList>
            <person name="Sun Q."/>
            <person name="Zhou Y."/>
        </authorList>
    </citation>
    <scope>NUCLEOTIDE SEQUENCE</scope>
    <source>
        <strain evidence="1">CGMCC 1.12195</strain>
    </source>
</reference>
<dbReference type="Proteomes" id="UP000660862">
    <property type="component" value="Unassembled WGS sequence"/>
</dbReference>
<reference evidence="1" key="1">
    <citation type="journal article" date="2014" name="Int. J. Syst. Evol. Microbiol.">
        <title>Complete genome sequence of Corynebacterium casei LMG S-19264T (=DSM 44701T), isolated from a smear-ripened cheese.</title>
        <authorList>
            <consortium name="US DOE Joint Genome Institute (JGI-PGF)"/>
            <person name="Walter F."/>
            <person name="Albersmeier A."/>
            <person name="Kalinowski J."/>
            <person name="Ruckert C."/>
        </authorList>
    </citation>
    <scope>NUCLEOTIDE SEQUENCE</scope>
    <source>
        <strain evidence="1">CGMCC 1.12195</strain>
    </source>
</reference>
<protein>
    <recommendedName>
        <fullName evidence="3">DUF4945 domain-containing protein</fullName>
    </recommendedName>
</protein>
<dbReference type="InterPro" id="IPR032544">
    <property type="entry name" value="DUF4945"/>
</dbReference>
<comment type="caution">
    <text evidence="1">The sequence shown here is derived from an EMBL/GenBank/DDBJ whole genome shotgun (WGS) entry which is preliminary data.</text>
</comment>
<evidence type="ECO:0000313" key="2">
    <source>
        <dbReference type="Proteomes" id="UP000660862"/>
    </source>
</evidence>
<accession>A0A917HU39</accession>
<evidence type="ECO:0000313" key="1">
    <source>
        <dbReference type="EMBL" id="GGG90647.1"/>
    </source>
</evidence>